<proteinExistence type="predicted"/>
<organism evidence="3 4">
    <name type="scientific">Amycolatopsis echigonensis</name>
    <dbReference type="NCBI Taxonomy" id="2576905"/>
    <lineage>
        <taxon>Bacteria</taxon>
        <taxon>Bacillati</taxon>
        <taxon>Actinomycetota</taxon>
        <taxon>Actinomycetes</taxon>
        <taxon>Pseudonocardiales</taxon>
        <taxon>Pseudonocardiaceae</taxon>
        <taxon>Amycolatopsis</taxon>
    </lineage>
</organism>
<dbReference type="RefSeq" id="WP_101433674.1">
    <property type="nucleotide sequence ID" value="NZ_PJMY01000001.1"/>
</dbReference>
<keyword evidence="1" id="KW-0378">Hydrolase</keyword>
<comment type="caution">
    <text evidence="3">The sequence shown here is derived from an EMBL/GenBank/DDBJ whole genome shotgun (WGS) entry which is preliminary data.</text>
</comment>
<gene>
    <name evidence="3" type="ORF">ATK30_0006</name>
</gene>
<dbReference type="InterPro" id="IPR050300">
    <property type="entry name" value="GDXG_lipolytic_enzyme"/>
</dbReference>
<dbReference type="Pfam" id="PF07859">
    <property type="entry name" value="Abhydrolase_3"/>
    <property type="match status" value="1"/>
</dbReference>
<name>A0A2N3X1G1_9PSEU</name>
<dbReference type="Gene3D" id="3.40.50.1820">
    <property type="entry name" value="alpha/beta hydrolase"/>
    <property type="match status" value="1"/>
</dbReference>
<keyword evidence="4" id="KW-1185">Reference proteome</keyword>
<dbReference type="PANTHER" id="PTHR48081">
    <property type="entry name" value="AB HYDROLASE SUPERFAMILY PROTEIN C4A8.06C"/>
    <property type="match status" value="1"/>
</dbReference>
<accession>A0A2N3X1G1</accession>
<dbReference type="InterPro" id="IPR029058">
    <property type="entry name" value="AB_hydrolase_fold"/>
</dbReference>
<dbReference type="SUPFAM" id="SSF53474">
    <property type="entry name" value="alpha/beta-Hydrolases"/>
    <property type="match status" value="1"/>
</dbReference>
<dbReference type="EMBL" id="PJMY01000001">
    <property type="protein sequence ID" value="PKV99934.1"/>
    <property type="molecule type" value="Genomic_DNA"/>
</dbReference>
<dbReference type="AlphaFoldDB" id="A0A2N3X1G1"/>
<dbReference type="OrthoDB" id="3206739at2"/>
<evidence type="ECO:0000313" key="3">
    <source>
        <dbReference type="EMBL" id="PKV99934.1"/>
    </source>
</evidence>
<evidence type="ECO:0000313" key="4">
    <source>
        <dbReference type="Proteomes" id="UP000233750"/>
    </source>
</evidence>
<evidence type="ECO:0000256" key="1">
    <source>
        <dbReference type="ARBA" id="ARBA00022801"/>
    </source>
</evidence>
<dbReference type="PANTHER" id="PTHR48081:SF8">
    <property type="entry name" value="ALPHA_BETA HYDROLASE FOLD-3 DOMAIN-CONTAINING PROTEIN-RELATED"/>
    <property type="match status" value="1"/>
</dbReference>
<dbReference type="Proteomes" id="UP000233750">
    <property type="component" value="Unassembled WGS sequence"/>
</dbReference>
<feature type="domain" description="Alpha/beta hydrolase fold-3" evidence="2">
    <location>
        <begin position="113"/>
        <end position="318"/>
    </location>
</feature>
<sequence length="371" mass="39725">MTAPRRTLSQRLQRAFVVALCGVPAPVARLLARPPVNRAGERMAPDVAMLMKLTAAGNDYSDLPAAEARKVIETDAAVFADRVAPCAVEQEVEIHSGLLATRYSSGKPGRGLILFFHGGGFVLGSRASYAAPARMFAHGTGADVLSVEYRLAPEDPFPAAHEDALAAWQYAVEHAESWDLDPNRIVVAGESAGGNIAAVLCQQVRGQSVQPLLQVLVQPVTDISVRRPSQDEFAGSPALSAKQIDWFMGHYLPAGTDQHDPLLCPLLSDDLSGLPDAVVAVAGFDPLRDDALAYAAALLESGVRVDLIREEGLVHGYLSFTAVSRSSKEATERLVAAVAAALRDREARPLRLVDRTAKAKSQRPNTERSVR</sequence>
<dbReference type="GO" id="GO:0016787">
    <property type="term" value="F:hydrolase activity"/>
    <property type="evidence" value="ECO:0007669"/>
    <property type="project" value="UniProtKB-KW"/>
</dbReference>
<reference evidence="3 4" key="1">
    <citation type="submission" date="2017-12" db="EMBL/GenBank/DDBJ databases">
        <title>Sequencing the genomes of 1000 Actinobacteria strains.</title>
        <authorList>
            <person name="Klenk H.-P."/>
        </authorList>
    </citation>
    <scope>NUCLEOTIDE SEQUENCE [LARGE SCALE GENOMIC DNA]</scope>
    <source>
        <strain evidence="3 4">DSM 45165</strain>
    </source>
</reference>
<protein>
    <submittedName>
        <fullName evidence="3">Acetyl esterase</fullName>
    </submittedName>
</protein>
<dbReference type="InterPro" id="IPR013094">
    <property type="entry name" value="AB_hydrolase_3"/>
</dbReference>
<evidence type="ECO:0000259" key="2">
    <source>
        <dbReference type="Pfam" id="PF07859"/>
    </source>
</evidence>